<keyword evidence="3" id="KW-1185">Reference proteome</keyword>
<feature type="region of interest" description="Disordered" evidence="1">
    <location>
        <begin position="1"/>
        <end position="75"/>
    </location>
</feature>
<dbReference type="Gene3D" id="3.40.50.720">
    <property type="entry name" value="NAD(P)-binding Rossmann-like Domain"/>
    <property type="match status" value="1"/>
</dbReference>
<protein>
    <submittedName>
        <fullName evidence="2">Uncharacterized protein</fullName>
    </submittedName>
</protein>
<reference evidence="3" key="1">
    <citation type="journal article" date="2019" name="Int. J. Syst. Evol. Microbiol.">
        <title>The Global Catalogue of Microorganisms (GCM) 10K type strain sequencing project: providing services to taxonomists for standard genome sequencing and annotation.</title>
        <authorList>
            <consortium name="The Broad Institute Genomics Platform"/>
            <consortium name="The Broad Institute Genome Sequencing Center for Infectious Disease"/>
            <person name="Wu L."/>
            <person name="Ma J."/>
        </authorList>
    </citation>
    <scope>NUCLEOTIDE SEQUENCE [LARGE SCALE GENOMIC DNA]</scope>
    <source>
        <strain evidence="3">JCM 18952</strain>
    </source>
</reference>
<evidence type="ECO:0000256" key="1">
    <source>
        <dbReference type="SAM" id="MobiDB-lite"/>
    </source>
</evidence>
<dbReference type="Proteomes" id="UP001501257">
    <property type="component" value="Unassembled WGS sequence"/>
</dbReference>
<evidence type="ECO:0000313" key="3">
    <source>
        <dbReference type="Proteomes" id="UP001501257"/>
    </source>
</evidence>
<dbReference type="EMBL" id="BAABLK010000004">
    <property type="protein sequence ID" value="GAA5225631.1"/>
    <property type="molecule type" value="Genomic_DNA"/>
</dbReference>
<gene>
    <name evidence="2" type="ORF">GCM10025778_01610</name>
</gene>
<proteinExistence type="predicted"/>
<comment type="caution">
    <text evidence="2">The sequence shown here is derived from an EMBL/GenBank/DDBJ whole genome shotgun (WGS) entry which is preliminary data.</text>
</comment>
<accession>A0ABP9THH7</accession>
<organism evidence="2 3">
    <name type="scientific">Paeniglutamicibacter antarcticus</name>
    <dbReference type="NCBI Taxonomy" id="494023"/>
    <lineage>
        <taxon>Bacteria</taxon>
        <taxon>Bacillati</taxon>
        <taxon>Actinomycetota</taxon>
        <taxon>Actinomycetes</taxon>
        <taxon>Micrococcales</taxon>
        <taxon>Micrococcaceae</taxon>
        <taxon>Paeniglutamicibacter</taxon>
    </lineage>
</organism>
<name>A0ABP9THH7_9MICC</name>
<feature type="compositionally biased region" description="Basic and acidic residues" evidence="1">
    <location>
        <begin position="39"/>
        <end position="49"/>
    </location>
</feature>
<evidence type="ECO:0000313" key="2">
    <source>
        <dbReference type="EMBL" id="GAA5225631.1"/>
    </source>
</evidence>
<sequence length="115" mass="12221">MDAPEPNTPKVGKQLVTDTPVSSHPKISPPKQAQPEPGLDSKLEPKADLGGDLNVGTGRLMGRKASVTGGDSGIGAAVAHLPSEEEDARKIIFVDRVRWPYGDRTGRGHAEFRIS</sequence>